<dbReference type="PaxDb" id="3218-PP1S198_28V6.1"/>
<gene>
    <name evidence="1" type="ORF">PHYPA_005269</name>
</gene>
<proteinExistence type="predicted"/>
<dbReference type="AlphaFoldDB" id="A0A2K1KWW0"/>
<protein>
    <submittedName>
        <fullName evidence="1 2">Uncharacterized protein</fullName>
    </submittedName>
</protein>
<reference evidence="1 3" key="2">
    <citation type="journal article" date="2018" name="Plant J.">
        <title>The Physcomitrella patens chromosome-scale assembly reveals moss genome structure and evolution.</title>
        <authorList>
            <person name="Lang D."/>
            <person name="Ullrich K.K."/>
            <person name="Murat F."/>
            <person name="Fuchs J."/>
            <person name="Jenkins J."/>
            <person name="Haas F.B."/>
            <person name="Piednoel M."/>
            <person name="Gundlach H."/>
            <person name="Van Bel M."/>
            <person name="Meyberg R."/>
            <person name="Vives C."/>
            <person name="Morata J."/>
            <person name="Symeonidi A."/>
            <person name="Hiss M."/>
            <person name="Muchero W."/>
            <person name="Kamisugi Y."/>
            <person name="Saleh O."/>
            <person name="Blanc G."/>
            <person name="Decker E.L."/>
            <person name="van Gessel N."/>
            <person name="Grimwood J."/>
            <person name="Hayes R.D."/>
            <person name="Graham S.W."/>
            <person name="Gunter L.E."/>
            <person name="McDaniel S.F."/>
            <person name="Hoernstein S.N.W."/>
            <person name="Larsson A."/>
            <person name="Li F.W."/>
            <person name="Perroud P.F."/>
            <person name="Phillips J."/>
            <person name="Ranjan P."/>
            <person name="Rokshar D.S."/>
            <person name="Rothfels C.J."/>
            <person name="Schneider L."/>
            <person name="Shu S."/>
            <person name="Stevenson D.W."/>
            <person name="Thummler F."/>
            <person name="Tillich M."/>
            <person name="Villarreal Aguilar J.C."/>
            <person name="Widiez T."/>
            <person name="Wong G.K."/>
            <person name="Wymore A."/>
            <person name="Zhang Y."/>
            <person name="Zimmer A.D."/>
            <person name="Quatrano R.S."/>
            <person name="Mayer K.F.X."/>
            <person name="Goodstein D."/>
            <person name="Casacuberta J.M."/>
            <person name="Vandepoele K."/>
            <person name="Reski R."/>
            <person name="Cuming A.C."/>
            <person name="Tuskan G.A."/>
            <person name="Maumus F."/>
            <person name="Salse J."/>
            <person name="Schmutz J."/>
            <person name="Rensing S.A."/>
        </authorList>
    </citation>
    <scope>NUCLEOTIDE SEQUENCE [LARGE SCALE GENOMIC DNA]</scope>
    <source>
        <strain evidence="2 3">cv. Gransden 2004</strain>
    </source>
</reference>
<organism evidence="1">
    <name type="scientific">Physcomitrium patens</name>
    <name type="common">Spreading-leaved earth moss</name>
    <name type="synonym">Physcomitrella patens</name>
    <dbReference type="NCBI Taxonomy" id="3218"/>
    <lineage>
        <taxon>Eukaryota</taxon>
        <taxon>Viridiplantae</taxon>
        <taxon>Streptophyta</taxon>
        <taxon>Embryophyta</taxon>
        <taxon>Bryophyta</taxon>
        <taxon>Bryophytina</taxon>
        <taxon>Bryopsida</taxon>
        <taxon>Funariidae</taxon>
        <taxon>Funariales</taxon>
        <taxon>Funariaceae</taxon>
        <taxon>Physcomitrium</taxon>
    </lineage>
</organism>
<dbReference type="Proteomes" id="UP000006727">
    <property type="component" value="Chromosome 3"/>
</dbReference>
<dbReference type="InParanoid" id="A0A2K1KWW0"/>
<accession>A0A2K1KWW0</accession>
<dbReference type="EnsemblPlants" id="Pp3c3_32360V3.1">
    <property type="protein sequence ID" value="Pp3c3_32360V3.1"/>
    <property type="gene ID" value="Pp3c3_32360"/>
</dbReference>
<evidence type="ECO:0000313" key="3">
    <source>
        <dbReference type="Proteomes" id="UP000006727"/>
    </source>
</evidence>
<dbReference type="EMBL" id="ABEU02000003">
    <property type="protein sequence ID" value="PNR58274.1"/>
    <property type="molecule type" value="Genomic_DNA"/>
</dbReference>
<keyword evidence="3" id="KW-1185">Reference proteome</keyword>
<name>A0A2K1KWW0_PHYPA</name>
<sequence>MLSFIQERGGDVAKREAKTLACSGVFDLLATLAG</sequence>
<evidence type="ECO:0000313" key="2">
    <source>
        <dbReference type="EnsemblPlants" id="Pp3c3_32360V3.1"/>
    </source>
</evidence>
<reference evidence="1 3" key="1">
    <citation type="journal article" date="2008" name="Science">
        <title>The Physcomitrella genome reveals evolutionary insights into the conquest of land by plants.</title>
        <authorList>
            <person name="Rensing S."/>
            <person name="Lang D."/>
            <person name="Zimmer A."/>
            <person name="Terry A."/>
            <person name="Salamov A."/>
            <person name="Shapiro H."/>
            <person name="Nishiyama T."/>
            <person name="Perroud P.-F."/>
            <person name="Lindquist E."/>
            <person name="Kamisugi Y."/>
            <person name="Tanahashi T."/>
            <person name="Sakakibara K."/>
            <person name="Fujita T."/>
            <person name="Oishi K."/>
            <person name="Shin-I T."/>
            <person name="Kuroki Y."/>
            <person name="Toyoda A."/>
            <person name="Suzuki Y."/>
            <person name="Hashimoto A."/>
            <person name="Yamaguchi K."/>
            <person name="Sugano A."/>
            <person name="Kohara Y."/>
            <person name="Fujiyama A."/>
            <person name="Anterola A."/>
            <person name="Aoki S."/>
            <person name="Ashton N."/>
            <person name="Barbazuk W.B."/>
            <person name="Barker E."/>
            <person name="Bennetzen J."/>
            <person name="Bezanilla M."/>
            <person name="Blankenship R."/>
            <person name="Cho S.H."/>
            <person name="Dutcher S."/>
            <person name="Estelle M."/>
            <person name="Fawcett J.A."/>
            <person name="Gundlach H."/>
            <person name="Hanada K."/>
            <person name="Heyl A."/>
            <person name="Hicks K.A."/>
            <person name="Hugh J."/>
            <person name="Lohr M."/>
            <person name="Mayer K."/>
            <person name="Melkozernov A."/>
            <person name="Murata T."/>
            <person name="Nelson D."/>
            <person name="Pils B."/>
            <person name="Prigge M."/>
            <person name="Reiss B."/>
            <person name="Renner T."/>
            <person name="Rombauts S."/>
            <person name="Rushton P."/>
            <person name="Sanderfoot A."/>
            <person name="Schween G."/>
            <person name="Shiu S.-H."/>
            <person name="Stueber K."/>
            <person name="Theodoulou F.L."/>
            <person name="Tu H."/>
            <person name="Van de Peer Y."/>
            <person name="Verrier P.J."/>
            <person name="Waters E."/>
            <person name="Wood A."/>
            <person name="Yang L."/>
            <person name="Cove D."/>
            <person name="Cuming A."/>
            <person name="Hasebe M."/>
            <person name="Lucas S."/>
            <person name="Mishler D.B."/>
            <person name="Reski R."/>
            <person name="Grigoriev I."/>
            <person name="Quatrano R.S."/>
            <person name="Boore J.L."/>
        </authorList>
    </citation>
    <scope>NUCLEOTIDE SEQUENCE [LARGE SCALE GENOMIC DNA]</scope>
    <source>
        <strain evidence="2 3">cv. Gransden 2004</strain>
    </source>
</reference>
<evidence type="ECO:0000313" key="1">
    <source>
        <dbReference type="EMBL" id="PNR58274.1"/>
    </source>
</evidence>
<dbReference type="Gramene" id="Pp3c3_32360V3.1">
    <property type="protein sequence ID" value="Pp3c3_32360V3.1"/>
    <property type="gene ID" value="Pp3c3_32360"/>
</dbReference>
<reference evidence="2" key="3">
    <citation type="submission" date="2020-12" db="UniProtKB">
        <authorList>
            <consortium name="EnsemblPlants"/>
        </authorList>
    </citation>
    <scope>IDENTIFICATION</scope>
</reference>